<dbReference type="Proteomes" id="UP000006015">
    <property type="component" value="Unassembled WGS sequence"/>
</dbReference>
<evidence type="ECO:0000256" key="1">
    <source>
        <dbReference type="SAM" id="MobiDB-lite"/>
    </source>
</evidence>
<dbReference type="EMBL" id="ADNS01000004">
    <property type="protein sequence ID" value="EFG82102.1"/>
    <property type="molecule type" value="Genomic_DNA"/>
</dbReference>
<feature type="compositionally biased region" description="Low complexity" evidence="1">
    <location>
        <begin position="30"/>
        <end position="46"/>
    </location>
</feature>
<name>A0ABN0AGX7_CORAM</name>
<comment type="caution">
    <text evidence="2">The sequence shown here is derived from an EMBL/GenBank/DDBJ whole genome shotgun (WGS) entry which is preliminary data.</text>
</comment>
<organism evidence="2 3">
    <name type="scientific">Corynebacterium ammoniagenes DSM 20306</name>
    <dbReference type="NCBI Taxonomy" id="649754"/>
    <lineage>
        <taxon>Bacteria</taxon>
        <taxon>Bacillati</taxon>
        <taxon>Actinomycetota</taxon>
        <taxon>Actinomycetes</taxon>
        <taxon>Mycobacteriales</taxon>
        <taxon>Corynebacteriaceae</taxon>
        <taxon>Corynebacterium</taxon>
    </lineage>
</organism>
<feature type="compositionally biased region" description="Polar residues" evidence="1">
    <location>
        <begin position="1"/>
        <end position="16"/>
    </location>
</feature>
<accession>A0ABN0AGX7</accession>
<keyword evidence="3" id="KW-1185">Reference proteome</keyword>
<protein>
    <submittedName>
        <fullName evidence="2">Uncharacterized protein</fullName>
    </submittedName>
</protein>
<proteinExistence type="predicted"/>
<evidence type="ECO:0000313" key="2">
    <source>
        <dbReference type="EMBL" id="EFG82102.1"/>
    </source>
</evidence>
<reference evidence="2 3" key="1">
    <citation type="submission" date="2010-04" db="EMBL/GenBank/DDBJ databases">
        <authorList>
            <person name="Weinstock G."/>
            <person name="Sodergren E."/>
            <person name="Clifton S."/>
            <person name="Fulton L."/>
            <person name="Fulton B."/>
            <person name="Courtney L."/>
            <person name="Fronick C."/>
            <person name="Harrison M."/>
            <person name="Strong C."/>
            <person name="Farmer C."/>
            <person name="Delahaunty K."/>
            <person name="Markovic C."/>
            <person name="Hall O."/>
            <person name="Minx P."/>
            <person name="Tomlinson C."/>
            <person name="Mitreva M."/>
            <person name="Hou S."/>
            <person name="Wollam A."/>
            <person name="Pepin K.H."/>
            <person name="Johnson M."/>
            <person name="Bhonagiri V."/>
            <person name="Zhang X."/>
            <person name="Suruliraj S."/>
            <person name="Warren W."/>
            <person name="Chinwalla A."/>
            <person name="Mardis E.R."/>
            <person name="Wilson R.K."/>
        </authorList>
    </citation>
    <scope>NUCLEOTIDE SEQUENCE [LARGE SCALE GENOMIC DNA]</scope>
    <source>
        <strain evidence="2 3">DSM 20306</strain>
    </source>
</reference>
<evidence type="ECO:0000313" key="3">
    <source>
        <dbReference type="Proteomes" id="UP000006015"/>
    </source>
</evidence>
<gene>
    <name evidence="2" type="ORF">HMPREF0281_00810</name>
</gene>
<feature type="region of interest" description="Disordered" evidence="1">
    <location>
        <begin position="1"/>
        <end position="46"/>
    </location>
</feature>
<sequence>MENMNPQSDSGNQQSIKQDDVASNEASGTAAAQPAQPQPFAFLQPFGEDNVGVCDVEGNCS</sequence>